<dbReference type="RefSeq" id="WP_277578392.1">
    <property type="nucleotide sequence ID" value="NZ_JANRMI010000003.1"/>
</dbReference>
<dbReference type="InterPro" id="IPR010611">
    <property type="entry name" value="3D_dom"/>
</dbReference>
<organism evidence="2 3">
    <name type="scientific">Bdellovibrio svalbardensis</name>
    <dbReference type="NCBI Taxonomy" id="2972972"/>
    <lineage>
        <taxon>Bacteria</taxon>
        <taxon>Pseudomonadati</taxon>
        <taxon>Bdellovibrionota</taxon>
        <taxon>Bdellovibrionia</taxon>
        <taxon>Bdellovibrionales</taxon>
        <taxon>Pseudobdellovibrionaceae</taxon>
        <taxon>Bdellovibrio</taxon>
    </lineage>
</organism>
<evidence type="ECO:0000313" key="3">
    <source>
        <dbReference type="Proteomes" id="UP001152321"/>
    </source>
</evidence>
<comment type="caution">
    <text evidence="2">The sequence shown here is derived from an EMBL/GenBank/DDBJ whole genome shotgun (WGS) entry which is preliminary data.</text>
</comment>
<evidence type="ECO:0000259" key="1">
    <source>
        <dbReference type="Pfam" id="PF06725"/>
    </source>
</evidence>
<feature type="domain" description="3D" evidence="1">
    <location>
        <begin position="114"/>
        <end position="174"/>
    </location>
</feature>
<dbReference type="InterPro" id="IPR036908">
    <property type="entry name" value="RlpA-like_sf"/>
</dbReference>
<dbReference type="CDD" id="cd22785">
    <property type="entry name" value="DPBB_MltA-like"/>
    <property type="match status" value="1"/>
</dbReference>
<dbReference type="Proteomes" id="UP001152321">
    <property type="component" value="Unassembled WGS sequence"/>
</dbReference>
<accession>A0ABT6DJA4</accession>
<sequence>MKQHICLTNVFQKSCKFVSQPLVLCALIATAQAGSSRNVCSSDVAVSSIYFIPHIKDYCRTSTPCEKFKRQVRLQGSGTLSGNRLLTYTGKTRSMGSCDTSFGASGNCLIPFISVAADPRFYSMGDIIQMPSMKGKVLTLPNGKTMVHPGFLIVHDTGGAIRGKNRFDFFTGSYSMRDPGNPFGSKGRKDLQMLDRTSCTDNKKFTVVRRGSYYYQNSLLAIEDSLRDVYSDRKVMVASNSRGAR</sequence>
<protein>
    <submittedName>
        <fullName evidence="2">3D domain-containing protein</fullName>
    </submittedName>
</protein>
<reference evidence="2" key="1">
    <citation type="submission" date="2022-08" db="EMBL/GenBank/DDBJ databases">
        <title>Novel Bdellovibrio Species Isolated from Svalbard: Designation Bdellovibrio svalbardensis.</title>
        <authorList>
            <person name="Mitchell R.J."/>
            <person name="Choi S.Y."/>
        </authorList>
    </citation>
    <scope>NUCLEOTIDE SEQUENCE</scope>
    <source>
        <strain evidence="2">PAP01</strain>
    </source>
</reference>
<dbReference type="SUPFAM" id="SSF50685">
    <property type="entry name" value="Barwin-like endoglucanases"/>
    <property type="match status" value="1"/>
</dbReference>
<proteinExistence type="predicted"/>
<gene>
    <name evidence="2" type="ORF">NWE73_11105</name>
</gene>
<evidence type="ECO:0000313" key="2">
    <source>
        <dbReference type="EMBL" id="MDG0816915.1"/>
    </source>
</evidence>
<dbReference type="EMBL" id="JANRMI010000003">
    <property type="protein sequence ID" value="MDG0816915.1"/>
    <property type="molecule type" value="Genomic_DNA"/>
</dbReference>
<dbReference type="Gene3D" id="2.40.40.10">
    <property type="entry name" value="RlpA-like domain"/>
    <property type="match status" value="1"/>
</dbReference>
<name>A0ABT6DJA4_9BACT</name>
<dbReference type="Pfam" id="PF06725">
    <property type="entry name" value="3D"/>
    <property type="match status" value="1"/>
</dbReference>
<keyword evidence="3" id="KW-1185">Reference proteome</keyword>